<evidence type="ECO:0000256" key="2">
    <source>
        <dbReference type="ARBA" id="ARBA00005891"/>
    </source>
</evidence>
<protein>
    <recommendedName>
        <fullName evidence="7">Protein arginine methyltransferase NDUFAF7</fullName>
        <ecNumber evidence="7">2.1.1.320</ecNumber>
    </recommendedName>
</protein>
<dbReference type="GO" id="GO:0032259">
    <property type="term" value="P:methylation"/>
    <property type="evidence" value="ECO:0007669"/>
    <property type="project" value="UniProtKB-KW"/>
</dbReference>
<evidence type="ECO:0000256" key="7">
    <source>
        <dbReference type="RuleBase" id="RU364114"/>
    </source>
</evidence>
<dbReference type="InterPro" id="IPR003788">
    <property type="entry name" value="NDUFAF7"/>
</dbReference>
<dbReference type="EC" id="2.1.1.320" evidence="7"/>
<accession>A0A1E4TF16</accession>
<dbReference type="OrthoDB" id="5595109at2759"/>
<dbReference type="InterPro" id="IPR038375">
    <property type="entry name" value="NDUFAF7_sf"/>
</dbReference>
<evidence type="ECO:0000256" key="6">
    <source>
        <dbReference type="ARBA" id="ARBA00048612"/>
    </source>
</evidence>
<dbReference type="SUPFAM" id="SSF53335">
    <property type="entry name" value="S-adenosyl-L-methionine-dependent methyltransferases"/>
    <property type="match status" value="1"/>
</dbReference>
<dbReference type="InterPro" id="IPR029063">
    <property type="entry name" value="SAM-dependent_MTases_sf"/>
</dbReference>
<comment type="similarity">
    <text evidence="2 7">Belongs to the NDUFAF7 family.</text>
</comment>
<evidence type="ECO:0000313" key="8">
    <source>
        <dbReference type="EMBL" id="ODV90319.1"/>
    </source>
</evidence>
<reference evidence="9" key="1">
    <citation type="submission" date="2016-02" db="EMBL/GenBank/DDBJ databases">
        <title>Comparative genomics of biotechnologically important yeasts.</title>
        <authorList>
            <consortium name="DOE Joint Genome Institute"/>
            <person name="Riley R."/>
            <person name="Haridas S."/>
            <person name="Wolfe K.H."/>
            <person name="Lopes M.R."/>
            <person name="Hittinger C.T."/>
            <person name="Goker M."/>
            <person name="Salamov A."/>
            <person name="Wisecaver J."/>
            <person name="Long T.M."/>
            <person name="Aerts A.L."/>
            <person name="Barry K."/>
            <person name="Choi C."/>
            <person name="Clum A."/>
            <person name="Coughlan A.Y."/>
            <person name="Deshpande S."/>
            <person name="Douglass A.P."/>
            <person name="Hanson S.J."/>
            <person name="Klenk H.-P."/>
            <person name="Labutti K."/>
            <person name="Lapidus A."/>
            <person name="Lindquist E."/>
            <person name="Lipzen A."/>
            <person name="Meier-Kolthoff J.P."/>
            <person name="Ohm R.A."/>
            <person name="Otillar R.P."/>
            <person name="Pangilinan J."/>
            <person name="Peng Y."/>
            <person name="Rokas A."/>
            <person name="Rosa C.A."/>
            <person name="Scheuner C."/>
            <person name="Sibirny A.A."/>
            <person name="Slot J.C."/>
            <person name="Stielow J.B."/>
            <person name="Sun H."/>
            <person name="Kurtzman C.P."/>
            <person name="Blackwell M."/>
            <person name="Jeffries T.W."/>
            <person name="Grigoriev I.V."/>
        </authorList>
    </citation>
    <scope>NUCLEOTIDE SEQUENCE [LARGE SCALE GENOMIC DNA]</scope>
    <source>
        <strain evidence="9">NRRL Y-17796</strain>
    </source>
</reference>
<dbReference type="EMBL" id="KV453842">
    <property type="protein sequence ID" value="ODV90319.1"/>
    <property type="molecule type" value="Genomic_DNA"/>
</dbReference>
<dbReference type="GO" id="GO:0035243">
    <property type="term" value="F:protein-arginine omega-N symmetric methyltransferase activity"/>
    <property type="evidence" value="ECO:0007669"/>
    <property type="project" value="UniProtKB-EC"/>
</dbReference>
<dbReference type="Proteomes" id="UP000095023">
    <property type="component" value="Unassembled WGS sequence"/>
</dbReference>
<keyword evidence="4 7" id="KW-0808">Transferase</keyword>
<name>A0A1E4TF16_9ASCO</name>
<keyword evidence="9" id="KW-1185">Reference proteome</keyword>
<dbReference type="GO" id="GO:0032981">
    <property type="term" value="P:mitochondrial respiratory chain complex I assembly"/>
    <property type="evidence" value="ECO:0007669"/>
    <property type="project" value="TreeGrafter"/>
</dbReference>
<dbReference type="PANTHER" id="PTHR12049:SF7">
    <property type="entry name" value="PROTEIN ARGININE METHYLTRANSFERASE NDUFAF7, MITOCHONDRIAL"/>
    <property type="match status" value="1"/>
</dbReference>
<proteinExistence type="inferred from homology"/>
<evidence type="ECO:0000256" key="1">
    <source>
        <dbReference type="ARBA" id="ARBA00004173"/>
    </source>
</evidence>
<evidence type="ECO:0000256" key="3">
    <source>
        <dbReference type="ARBA" id="ARBA00022603"/>
    </source>
</evidence>
<comment type="function">
    <text evidence="7">Arginine methyltransferase involved in the assembly or stability of mitochondrial NADH:ubiquinone oxidoreductase complex (complex I).</text>
</comment>
<dbReference type="GO" id="GO:0005739">
    <property type="term" value="C:mitochondrion"/>
    <property type="evidence" value="ECO:0007669"/>
    <property type="project" value="UniProtKB-SubCell"/>
</dbReference>
<organism evidence="8 9">
    <name type="scientific">Tortispora caseinolytica NRRL Y-17796</name>
    <dbReference type="NCBI Taxonomy" id="767744"/>
    <lineage>
        <taxon>Eukaryota</taxon>
        <taxon>Fungi</taxon>
        <taxon>Dikarya</taxon>
        <taxon>Ascomycota</taxon>
        <taxon>Saccharomycotina</taxon>
        <taxon>Trigonopsidomycetes</taxon>
        <taxon>Trigonopsidales</taxon>
        <taxon>Trigonopsidaceae</taxon>
        <taxon>Tortispora</taxon>
    </lineage>
</organism>
<dbReference type="AlphaFoldDB" id="A0A1E4TF16"/>
<dbReference type="PANTHER" id="PTHR12049">
    <property type="entry name" value="PROTEIN ARGININE METHYLTRANSFERASE NDUFAF7, MITOCHONDRIAL"/>
    <property type="match status" value="1"/>
</dbReference>
<evidence type="ECO:0000256" key="5">
    <source>
        <dbReference type="ARBA" id="ARBA00023128"/>
    </source>
</evidence>
<sequence>MRLCLTHPQYGYYTSRDPLGKDFITSPEISQMFGEVISIWYFVQWVQQNTPRSSRIVEIGPGRGTLMADMLRAWSKGPSLRSFLDSIYDITLIEASPHFLKKQHALLCGSNPLKKTDTGFASTTIVGSKPIYWHEAVTDIPSDLPVYMMAHEFFDALPIHSFEKTPSGWRELLVDYGIESDPQSSLSLPGQTVIKASTHKQPTFHVVQAKSETPSSKLLSNSKRYDSLNIGSRAEICPEALNYAVQLSNIISASAHGALLAIDYGADTIPANTFRAFSDGKVVSPFANPGDADLTADVDFGALSEAIYDQCPEMAVQGPVEQGSFLLALGIQTRAMRLVDSKADDNDKKRIFDAYKRLIERLGCYS</sequence>
<dbReference type="Pfam" id="PF02636">
    <property type="entry name" value="Methyltransf_28"/>
    <property type="match status" value="1"/>
</dbReference>
<gene>
    <name evidence="8" type="ORF">CANCADRAFT_2048</name>
</gene>
<dbReference type="Gene3D" id="3.40.50.12710">
    <property type="match status" value="1"/>
</dbReference>
<keyword evidence="3 7" id="KW-0489">Methyltransferase</keyword>
<evidence type="ECO:0000256" key="4">
    <source>
        <dbReference type="ARBA" id="ARBA00022679"/>
    </source>
</evidence>
<evidence type="ECO:0000313" key="9">
    <source>
        <dbReference type="Proteomes" id="UP000095023"/>
    </source>
</evidence>
<keyword evidence="5 7" id="KW-0496">Mitochondrion</keyword>
<comment type="catalytic activity">
    <reaction evidence="6 7">
        <text>L-arginyl-[protein] + 2 S-adenosyl-L-methionine = N(omega),N(omega)'-dimethyl-L-arginyl-[protein] + 2 S-adenosyl-L-homocysteine + 2 H(+)</text>
        <dbReference type="Rhea" id="RHEA:48108"/>
        <dbReference type="Rhea" id="RHEA-COMP:10532"/>
        <dbReference type="Rhea" id="RHEA-COMP:11992"/>
        <dbReference type="ChEBI" id="CHEBI:15378"/>
        <dbReference type="ChEBI" id="CHEBI:29965"/>
        <dbReference type="ChEBI" id="CHEBI:57856"/>
        <dbReference type="ChEBI" id="CHEBI:59789"/>
        <dbReference type="ChEBI" id="CHEBI:88221"/>
        <dbReference type="EC" id="2.1.1.320"/>
    </reaction>
</comment>
<comment type="subcellular location">
    <subcellularLocation>
        <location evidence="1 7">Mitochondrion</location>
    </subcellularLocation>
</comment>